<proteinExistence type="predicted"/>
<keyword evidence="2" id="KW-1185">Reference proteome</keyword>
<sequence length="99" mass="10829">MYVTRMFLAAMADDREVELRSCLQQIEVQRASQLAACHAFQAHVAAEIDRLHGMRADVQRRAAALDEMYSLAAEQLTKAFVEASGVVQAGSGRAETCGE</sequence>
<reference evidence="1" key="1">
    <citation type="submission" date="2021-05" db="EMBL/GenBank/DDBJ databases">
        <title>The genome of the haptophyte Pavlova lutheri (Diacronema luteri, Pavlovales) - a model for lipid biosynthesis in eukaryotic algae.</title>
        <authorList>
            <person name="Hulatt C.J."/>
            <person name="Posewitz M.C."/>
        </authorList>
    </citation>
    <scope>NUCLEOTIDE SEQUENCE</scope>
    <source>
        <strain evidence="1">NIVA-4/92</strain>
    </source>
</reference>
<name>A0A8J6CIZ9_DIALT</name>
<comment type="caution">
    <text evidence="1">The sequence shown here is derived from an EMBL/GenBank/DDBJ whole genome shotgun (WGS) entry which is preliminary data.</text>
</comment>
<protein>
    <submittedName>
        <fullName evidence="1">Uncharacterized protein</fullName>
    </submittedName>
</protein>
<dbReference type="AlphaFoldDB" id="A0A8J6CIZ9"/>
<accession>A0A8J6CIZ9</accession>
<evidence type="ECO:0000313" key="2">
    <source>
        <dbReference type="Proteomes" id="UP000751190"/>
    </source>
</evidence>
<organism evidence="1 2">
    <name type="scientific">Diacronema lutheri</name>
    <name type="common">Unicellular marine alga</name>
    <name type="synonym">Monochrysis lutheri</name>
    <dbReference type="NCBI Taxonomy" id="2081491"/>
    <lineage>
        <taxon>Eukaryota</taxon>
        <taxon>Haptista</taxon>
        <taxon>Haptophyta</taxon>
        <taxon>Pavlovophyceae</taxon>
        <taxon>Pavlovales</taxon>
        <taxon>Pavlovaceae</taxon>
        <taxon>Diacronema</taxon>
    </lineage>
</organism>
<dbReference type="Proteomes" id="UP000751190">
    <property type="component" value="Unassembled WGS sequence"/>
</dbReference>
<dbReference type="EMBL" id="JAGTXO010000002">
    <property type="protein sequence ID" value="KAG8469388.1"/>
    <property type="molecule type" value="Genomic_DNA"/>
</dbReference>
<evidence type="ECO:0000313" key="1">
    <source>
        <dbReference type="EMBL" id="KAG8469388.1"/>
    </source>
</evidence>
<gene>
    <name evidence="1" type="ORF">KFE25_005843</name>
</gene>